<dbReference type="AlphaFoldDB" id="A0A482W6Q4"/>
<accession>A0A482W6Q4</accession>
<evidence type="ECO:0000313" key="1">
    <source>
        <dbReference type="EMBL" id="RZC40313.1"/>
    </source>
</evidence>
<proteinExistence type="predicted"/>
<name>A0A482W6Q4_ASBVE</name>
<protein>
    <submittedName>
        <fullName evidence="1">Uncharacterized protein</fullName>
    </submittedName>
</protein>
<sequence length="70" mass="7751">MPVRNGNPGSISASPEEIKCECLRLIQITTYSNPNNNIKYDSNLPHCGFGMIPSHRRLRRPRNPSATSAA</sequence>
<dbReference type="OrthoDB" id="10293856at2759"/>
<organism evidence="1 2">
    <name type="scientific">Asbolus verrucosus</name>
    <name type="common">Desert ironclad beetle</name>
    <dbReference type="NCBI Taxonomy" id="1661398"/>
    <lineage>
        <taxon>Eukaryota</taxon>
        <taxon>Metazoa</taxon>
        <taxon>Ecdysozoa</taxon>
        <taxon>Arthropoda</taxon>
        <taxon>Hexapoda</taxon>
        <taxon>Insecta</taxon>
        <taxon>Pterygota</taxon>
        <taxon>Neoptera</taxon>
        <taxon>Endopterygota</taxon>
        <taxon>Coleoptera</taxon>
        <taxon>Polyphaga</taxon>
        <taxon>Cucujiformia</taxon>
        <taxon>Tenebrionidae</taxon>
        <taxon>Pimeliinae</taxon>
        <taxon>Asbolus</taxon>
    </lineage>
</organism>
<evidence type="ECO:0000313" key="2">
    <source>
        <dbReference type="Proteomes" id="UP000292052"/>
    </source>
</evidence>
<reference evidence="1 2" key="1">
    <citation type="submission" date="2017-03" db="EMBL/GenBank/DDBJ databases">
        <title>Genome of the blue death feigning beetle - Asbolus verrucosus.</title>
        <authorList>
            <person name="Rider S.D."/>
        </authorList>
    </citation>
    <scope>NUCLEOTIDE SEQUENCE [LARGE SCALE GENOMIC DNA]</scope>
    <source>
        <strain evidence="1">Butters</strain>
        <tissue evidence="1">Head and leg muscle</tissue>
    </source>
</reference>
<gene>
    <name evidence="1" type="ORF">BDFB_011216</name>
</gene>
<dbReference type="EMBL" id="QDEB01027162">
    <property type="protein sequence ID" value="RZC40313.1"/>
    <property type="molecule type" value="Genomic_DNA"/>
</dbReference>
<keyword evidence="2" id="KW-1185">Reference proteome</keyword>
<comment type="caution">
    <text evidence="1">The sequence shown here is derived from an EMBL/GenBank/DDBJ whole genome shotgun (WGS) entry which is preliminary data.</text>
</comment>
<dbReference type="Proteomes" id="UP000292052">
    <property type="component" value="Unassembled WGS sequence"/>
</dbReference>